<dbReference type="InterPro" id="IPR049598">
    <property type="entry name" value="HetP-like"/>
</dbReference>
<sequence length="92" mass="10775">MNQDITGYNPSISKKIKTEQIEQIIKAIIGGKYSWACVLVLQFSGYNPTDYIPYRTYIRLLKTNRLLGNSEQNQPPMTKVDRFDVKSKWLRF</sequence>
<gene>
    <name evidence="1" type="ORF">PN492_14100</name>
</gene>
<organism evidence="1 2">
    <name type="scientific">Dolichospermum circinale CS-537/01</name>
    <dbReference type="NCBI Taxonomy" id="3021739"/>
    <lineage>
        <taxon>Bacteria</taxon>
        <taxon>Bacillati</taxon>
        <taxon>Cyanobacteriota</taxon>
        <taxon>Cyanophyceae</taxon>
        <taxon>Nostocales</taxon>
        <taxon>Aphanizomenonaceae</taxon>
        <taxon>Dolichospermum</taxon>
        <taxon>Dolichospermum circinale</taxon>
    </lineage>
</organism>
<accession>A0ABT5A801</accession>
<proteinExistence type="predicted"/>
<evidence type="ECO:0000313" key="1">
    <source>
        <dbReference type="EMBL" id="MDB9487665.1"/>
    </source>
</evidence>
<name>A0ABT5A801_9CYAN</name>
<dbReference type="Proteomes" id="UP001212123">
    <property type="component" value="Unassembled WGS sequence"/>
</dbReference>
<evidence type="ECO:0000313" key="2">
    <source>
        <dbReference type="Proteomes" id="UP001212123"/>
    </source>
</evidence>
<protein>
    <submittedName>
        <fullName evidence="1">HetP family heterocyst commitment protein</fullName>
    </submittedName>
</protein>
<dbReference type="RefSeq" id="WP_028082331.1">
    <property type="nucleotide sequence ID" value="NZ_JAQMTU010000081.1"/>
</dbReference>
<reference evidence="1 2" key="1">
    <citation type="submission" date="2023-01" db="EMBL/GenBank/DDBJ databases">
        <title>Genomes from the Australian National Cyanobacteria Reference Collection.</title>
        <authorList>
            <person name="Willis A."/>
            <person name="Lee E.M.F."/>
        </authorList>
    </citation>
    <scope>NUCLEOTIDE SEQUENCE [LARGE SCALE GENOMIC DNA]</scope>
    <source>
        <strain evidence="1 2">CS-537/01</strain>
    </source>
</reference>
<dbReference type="NCBIfam" id="NF037966">
    <property type="entry name" value="HetP_family"/>
    <property type="match status" value="1"/>
</dbReference>
<dbReference type="EMBL" id="JAQMTU010000081">
    <property type="protein sequence ID" value="MDB9487665.1"/>
    <property type="molecule type" value="Genomic_DNA"/>
</dbReference>
<comment type="caution">
    <text evidence="1">The sequence shown here is derived from an EMBL/GenBank/DDBJ whole genome shotgun (WGS) entry which is preliminary data.</text>
</comment>
<keyword evidence="2" id="KW-1185">Reference proteome</keyword>